<feature type="region of interest" description="Disordered" evidence="1">
    <location>
        <begin position="1"/>
        <end position="46"/>
    </location>
</feature>
<reference evidence="2 3" key="1">
    <citation type="journal article" date="2019" name="Sci. Rep.">
        <title>Orb-weaving spider Araneus ventricosus genome elucidates the spidroin gene catalogue.</title>
        <authorList>
            <person name="Kono N."/>
            <person name="Nakamura H."/>
            <person name="Ohtoshi R."/>
            <person name="Moran D.A.P."/>
            <person name="Shinohara A."/>
            <person name="Yoshida Y."/>
            <person name="Fujiwara M."/>
            <person name="Mori M."/>
            <person name="Tomita M."/>
            <person name="Arakawa K."/>
        </authorList>
    </citation>
    <scope>NUCLEOTIDE SEQUENCE [LARGE SCALE GENOMIC DNA]</scope>
</reference>
<dbReference type="AlphaFoldDB" id="A0A4Y2WBT9"/>
<evidence type="ECO:0000313" key="2">
    <source>
        <dbReference type="EMBL" id="GBO34018.1"/>
    </source>
</evidence>
<protein>
    <submittedName>
        <fullName evidence="2">Uncharacterized protein</fullName>
    </submittedName>
</protein>
<feature type="compositionally biased region" description="Polar residues" evidence="1">
    <location>
        <begin position="31"/>
        <end position="46"/>
    </location>
</feature>
<dbReference type="EMBL" id="BGPR01057758">
    <property type="protein sequence ID" value="GBO34018.1"/>
    <property type="molecule type" value="Genomic_DNA"/>
</dbReference>
<organism evidence="2 3">
    <name type="scientific">Araneus ventricosus</name>
    <name type="common">Orbweaver spider</name>
    <name type="synonym">Epeira ventricosa</name>
    <dbReference type="NCBI Taxonomy" id="182803"/>
    <lineage>
        <taxon>Eukaryota</taxon>
        <taxon>Metazoa</taxon>
        <taxon>Ecdysozoa</taxon>
        <taxon>Arthropoda</taxon>
        <taxon>Chelicerata</taxon>
        <taxon>Arachnida</taxon>
        <taxon>Araneae</taxon>
        <taxon>Araneomorphae</taxon>
        <taxon>Entelegynae</taxon>
        <taxon>Araneoidea</taxon>
        <taxon>Araneidae</taxon>
        <taxon>Araneus</taxon>
    </lineage>
</organism>
<comment type="caution">
    <text evidence="2">The sequence shown here is derived from an EMBL/GenBank/DDBJ whole genome shotgun (WGS) entry which is preliminary data.</text>
</comment>
<dbReference type="Proteomes" id="UP000499080">
    <property type="component" value="Unassembled WGS sequence"/>
</dbReference>
<proteinExistence type="predicted"/>
<gene>
    <name evidence="2" type="ORF">AVEN_25423_1</name>
</gene>
<evidence type="ECO:0000256" key="1">
    <source>
        <dbReference type="SAM" id="MobiDB-lite"/>
    </source>
</evidence>
<evidence type="ECO:0000313" key="3">
    <source>
        <dbReference type="Proteomes" id="UP000499080"/>
    </source>
</evidence>
<accession>A0A4Y2WBT9</accession>
<sequence length="46" mass="4955">MCLPARLSTQMHTTIGHDASSRDTPNVLMKATNSTPDVLQSNDNAL</sequence>
<feature type="non-terminal residue" evidence="2">
    <location>
        <position position="46"/>
    </location>
</feature>
<keyword evidence="3" id="KW-1185">Reference proteome</keyword>
<name>A0A4Y2WBT9_ARAVE</name>